<keyword evidence="2" id="KW-0812">Transmembrane</keyword>
<organism evidence="4 5">
    <name type="scientific">Roseibium aggregatum</name>
    <dbReference type="NCBI Taxonomy" id="187304"/>
    <lineage>
        <taxon>Bacteria</taxon>
        <taxon>Pseudomonadati</taxon>
        <taxon>Pseudomonadota</taxon>
        <taxon>Alphaproteobacteria</taxon>
        <taxon>Hyphomicrobiales</taxon>
        <taxon>Stappiaceae</taxon>
        <taxon>Roseibium</taxon>
    </lineage>
</organism>
<comment type="caution">
    <text evidence="4">The sequence shown here is derived from an EMBL/GenBank/DDBJ whole genome shotgun (WGS) entry which is preliminary data.</text>
</comment>
<evidence type="ECO:0000256" key="2">
    <source>
        <dbReference type="SAM" id="Phobius"/>
    </source>
</evidence>
<proteinExistence type="predicted"/>
<protein>
    <submittedName>
        <fullName evidence="4">DUF4129 domain-containing protein</fullName>
    </submittedName>
</protein>
<dbReference type="RefSeq" id="WP_207143211.1">
    <property type="nucleotide sequence ID" value="NZ_JAEKJZ010000006.1"/>
</dbReference>
<dbReference type="EMBL" id="JAEKJZ010000006">
    <property type="protein sequence ID" value="MBN9673382.1"/>
    <property type="molecule type" value="Genomic_DNA"/>
</dbReference>
<dbReference type="AlphaFoldDB" id="A0A939EHN9"/>
<evidence type="ECO:0000256" key="1">
    <source>
        <dbReference type="SAM" id="MobiDB-lite"/>
    </source>
</evidence>
<feature type="signal peptide" evidence="3">
    <location>
        <begin position="1"/>
        <end position="22"/>
    </location>
</feature>
<feature type="transmembrane region" description="Helical" evidence="2">
    <location>
        <begin position="90"/>
        <end position="108"/>
    </location>
</feature>
<gene>
    <name evidence="4" type="ORF">JF539_23695</name>
</gene>
<keyword evidence="2" id="KW-1133">Transmembrane helix</keyword>
<keyword evidence="2" id="KW-0472">Membrane</keyword>
<feature type="chain" id="PRO_5036852207" evidence="3">
    <location>
        <begin position="23"/>
        <end position="244"/>
    </location>
</feature>
<sequence>MFRLFVLFPVFLILGIPAQASAQEAVREPLEIGESGTAYLRSTRLRGIDSDVAYFDPTAPAPDLKTEQQPQKRPGEDDESEDGSPDTPRWIAGLIAATILAALAYVVLRFGGTIAVSLRSDAQNPGSGRHRPDIEAPAWASKLSSFDEILRMKDRRRALVLLTQKALAATVTANGILMQRSWTARDALRHIPEKQNRLDLLRTLVFRAERVQFGDRGVTEDEFQDHAARCRELLGHDAMKPGVA</sequence>
<reference evidence="4" key="1">
    <citation type="submission" date="2020-12" db="EMBL/GenBank/DDBJ databases">
        <title>Oil enriched cultivation method for isolating marine PHA-producing bacteria.</title>
        <authorList>
            <person name="Zheng W."/>
            <person name="Yu S."/>
            <person name="Huang Y."/>
        </authorList>
    </citation>
    <scope>NUCLEOTIDE SEQUENCE</scope>
    <source>
        <strain evidence="4">SY-2-12</strain>
    </source>
</reference>
<feature type="region of interest" description="Disordered" evidence="1">
    <location>
        <begin position="53"/>
        <end position="87"/>
    </location>
</feature>
<keyword evidence="3" id="KW-0732">Signal</keyword>
<evidence type="ECO:0000313" key="5">
    <source>
        <dbReference type="Proteomes" id="UP000664096"/>
    </source>
</evidence>
<accession>A0A939EHN9</accession>
<name>A0A939EHN9_9HYPH</name>
<evidence type="ECO:0000256" key="3">
    <source>
        <dbReference type="SAM" id="SignalP"/>
    </source>
</evidence>
<evidence type="ECO:0000313" key="4">
    <source>
        <dbReference type="EMBL" id="MBN9673382.1"/>
    </source>
</evidence>
<dbReference type="Proteomes" id="UP000664096">
    <property type="component" value="Unassembled WGS sequence"/>
</dbReference>